<dbReference type="InterPro" id="IPR027806">
    <property type="entry name" value="HARBI1_dom"/>
</dbReference>
<evidence type="ECO:0000256" key="7">
    <source>
        <dbReference type="ARBA" id="ARBA00023242"/>
    </source>
</evidence>
<dbReference type="GO" id="GO:0016787">
    <property type="term" value="F:hydrolase activity"/>
    <property type="evidence" value="ECO:0007669"/>
    <property type="project" value="UniProtKB-KW"/>
</dbReference>
<dbReference type="GO" id="GO:0005634">
    <property type="term" value="C:nucleus"/>
    <property type="evidence" value="ECO:0007669"/>
    <property type="project" value="UniProtKB-SubCell"/>
</dbReference>
<dbReference type="Proteomes" id="UP000008783">
    <property type="component" value="Unassembled WGS sequence"/>
</dbReference>
<reference key="1">
    <citation type="submission" date="2007-01" db="EMBL/GenBank/DDBJ databases">
        <title>The Genome Sequence of Puccinia graminis f. sp. tritici Strain CRL 75-36-700-3.</title>
        <authorList>
            <consortium name="The Broad Institute Genome Sequencing Platform"/>
            <person name="Birren B."/>
            <person name="Lander E."/>
            <person name="Galagan J."/>
            <person name="Nusbaum C."/>
            <person name="Devon K."/>
            <person name="Cuomo C."/>
            <person name="Jaffe D."/>
            <person name="Butler J."/>
            <person name="Alvarez P."/>
            <person name="Gnerre S."/>
            <person name="Grabherr M."/>
            <person name="Mauceli E."/>
            <person name="Brockman W."/>
            <person name="Young S."/>
            <person name="LaButti K."/>
            <person name="Sykes S."/>
            <person name="DeCaprio D."/>
            <person name="Crawford M."/>
            <person name="Koehrsen M."/>
            <person name="Engels R."/>
            <person name="Montgomery P."/>
            <person name="Pearson M."/>
            <person name="Howarth C."/>
            <person name="Larson L."/>
            <person name="White J."/>
            <person name="Zeng Q."/>
            <person name="Kodira C."/>
            <person name="Yandava C."/>
            <person name="Alvarado L."/>
            <person name="O'Leary S."/>
            <person name="Szabo L."/>
            <person name="Dean R."/>
            <person name="Schein J."/>
        </authorList>
    </citation>
    <scope>NUCLEOTIDE SEQUENCE</scope>
    <source>
        <strain>CRL 75-36-700-3</strain>
    </source>
</reference>
<dbReference type="OrthoDB" id="2505664at2759"/>
<proteinExistence type="inferred from homology"/>
<dbReference type="InterPro" id="IPR045249">
    <property type="entry name" value="HARBI1-like"/>
</dbReference>
<dbReference type="EMBL" id="DS178288">
    <property type="protein sequence ID" value="EFP84039.2"/>
    <property type="molecule type" value="Genomic_DNA"/>
</dbReference>
<comment type="subcellular location">
    <subcellularLocation>
        <location evidence="2">Nucleus</location>
    </subcellularLocation>
</comment>
<evidence type="ECO:0000256" key="4">
    <source>
        <dbReference type="ARBA" id="ARBA00022722"/>
    </source>
</evidence>
<dbReference type="PANTHER" id="PTHR22930">
    <property type="match status" value="1"/>
</dbReference>
<organism evidence="9 10">
    <name type="scientific">Puccinia graminis f. sp. tritici (strain CRL 75-36-700-3 / race SCCL)</name>
    <name type="common">Black stem rust fungus</name>
    <dbReference type="NCBI Taxonomy" id="418459"/>
    <lineage>
        <taxon>Eukaryota</taxon>
        <taxon>Fungi</taxon>
        <taxon>Dikarya</taxon>
        <taxon>Basidiomycota</taxon>
        <taxon>Pucciniomycotina</taxon>
        <taxon>Pucciniomycetes</taxon>
        <taxon>Pucciniales</taxon>
        <taxon>Pucciniaceae</taxon>
        <taxon>Puccinia</taxon>
    </lineage>
</organism>
<dbReference type="PANTHER" id="PTHR22930:SF85">
    <property type="entry name" value="GH03217P-RELATED"/>
    <property type="match status" value="1"/>
</dbReference>
<dbReference type="GeneID" id="10532734"/>
<keyword evidence="5" id="KW-0479">Metal-binding</keyword>
<dbReference type="GO" id="GO:0004518">
    <property type="term" value="F:nuclease activity"/>
    <property type="evidence" value="ECO:0007669"/>
    <property type="project" value="UniProtKB-KW"/>
</dbReference>
<dbReference type="Pfam" id="PF13359">
    <property type="entry name" value="DDE_Tnp_4"/>
    <property type="match status" value="1"/>
</dbReference>
<evidence type="ECO:0000256" key="6">
    <source>
        <dbReference type="ARBA" id="ARBA00022801"/>
    </source>
</evidence>
<protein>
    <recommendedName>
        <fullName evidence="8">DDE Tnp4 domain-containing protein</fullName>
    </recommendedName>
</protein>
<keyword evidence="4" id="KW-0540">Nuclease</keyword>
<sequence>MPRSSQRAESIRNMRRSLCLHVTQAAFEARYKDTDDESSASEDSEIEGLVMAIISIKKRRYLAERVRLERAPDITEYLFRLDTGRFKQEFRMSQKSFHQLLSLIKNNSVFHNNSNVPQRPVRDQLMVTLRQMGMSGNGSSIGILACFFRISEGSVILYCSRVVEAILALESTYVVWPNHEGREAIASDIANSTGFERIIYYLTGWPGCSHDTRLWENCDLNQQKARFFSPGQYLIGDSGFPAESNLVPAFKKPPHGPMPRLKKKFNQHLASLQVCNEHCIGILKGRFQSLRGIRMELTSVETMKRITQWVSACVVLHNFLLSDESPAIDHDLIDPTAAIDDDILPRRGANSPGNQLREQVYQGVLDYLGVS</sequence>
<evidence type="ECO:0000256" key="2">
    <source>
        <dbReference type="ARBA" id="ARBA00004123"/>
    </source>
</evidence>
<dbReference type="HOGENOM" id="CLU_018552_2_2_1"/>
<name>E3KIB4_PUCGT</name>
<dbReference type="AlphaFoldDB" id="E3KIB4"/>
<dbReference type="RefSeq" id="XP_003328458.2">
    <property type="nucleotide sequence ID" value="XM_003328410.2"/>
</dbReference>
<comment type="similarity">
    <text evidence="3">Belongs to the HARBI1 family.</text>
</comment>
<keyword evidence="10" id="KW-1185">Reference proteome</keyword>
<keyword evidence="6" id="KW-0378">Hydrolase</keyword>
<evidence type="ECO:0000256" key="3">
    <source>
        <dbReference type="ARBA" id="ARBA00006958"/>
    </source>
</evidence>
<accession>E3KIB4</accession>
<dbReference type="InParanoid" id="E3KIB4"/>
<keyword evidence="7" id="KW-0539">Nucleus</keyword>
<evidence type="ECO:0000256" key="1">
    <source>
        <dbReference type="ARBA" id="ARBA00001968"/>
    </source>
</evidence>
<dbReference type="GO" id="GO:0046872">
    <property type="term" value="F:metal ion binding"/>
    <property type="evidence" value="ECO:0007669"/>
    <property type="project" value="UniProtKB-KW"/>
</dbReference>
<comment type="cofactor">
    <cofactor evidence="1">
        <name>a divalent metal cation</name>
        <dbReference type="ChEBI" id="CHEBI:60240"/>
    </cofactor>
</comment>
<dbReference type="VEuPathDB" id="FungiDB:PGTG_09752"/>
<evidence type="ECO:0000313" key="10">
    <source>
        <dbReference type="Proteomes" id="UP000008783"/>
    </source>
</evidence>
<evidence type="ECO:0000259" key="8">
    <source>
        <dbReference type="Pfam" id="PF13359"/>
    </source>
</evidence>
<evidence type="ECO:0000256" key="5">
    <source>
        <dbReference type="ARBA" id="ARBA00022723"/>
    </source>
</evidence>
<feature type="domain" description="DDE Tnp4" evidence="8">
    <location>
        <begin position="197"/>
        <end position="318"/>
    </location>
</feature>
<gene>
    <name evidence="9" type="ORF">PGTG_09752</name>
</gene>
<reference evidence="10" key="2">
    <citation type="journal article" date="2011" name="Proc. Natl. Acad. Sci. U.S.A.">
        <title>Obligate biotrophy features unraveled by the genomic analysis of rust fungi.</title>
        <authorList>
            <person name="Duplessis S."/>
            <person name="Cuomo C.A."/>
            <person name="Lin Y.-C."/>
            <person name="Aerts A."/>
            <person name="Tisserant E."/>
            <person name="Veneault-Fourrey C."/>
            <person name="Joly D.L."/>
            <person name="Hacquard S."/>
            <person name="Amselem J."/>
            <person name="Cantarel B.L."/>
            <person name="Chiu R."/>
            <person name="Coutinho P.M."/>
            <person name="Feau N."/>
            <person name="Field M."/>
            <person name="Frey P."/>
            <person name="Gelhaye E."/>
            <person name="Goldberg J."/>
            <person name="Grabherr M.G."/>
            <person name="Kodira C.D."/>
            <person name="Kohler A."/>
            <person name="Kuees U."/>
            <person name="Lindquist E.A."/>
            <person name="Lucas S.M."/>
            <person name="Mago R."/>
            <person name="Mauceli E."/>
            <person name="Morin E."/>
            <person name="Murat C."/>
            <person name="Pangilinan J.L."/>
            <person name="Park R."/>
            <person name="Pearson M."/>
            <person name="Quesneville H."/>
            <person name="Rouhier N."/>
            <person name="Sakthikumar S."/>
            <person name="Salamov A.A."/>
            <person name="Schmutz J."/>
            <person name="Selles B."/>
            <person name="Shapiro H."/>
            <person name="Tanguay P."/>
            <person name="Tuskan G.A."/>
            <person name="Henrissat B."/>
            <person name="Van de Peer Y."/>
            <person name="Rouze P."/>
            <person name="Ellis J.G."/>
            <person name="Dodds P.N."/>
            <person name="Schein J.E."/>
            <person name="Zhong S."/>
            <person name="Hamelin R.C."/>
            <person name="Grigoriev I.V."/>
            <person name="Szabo L.J."/>
            <person name="Martin F."/>
        </authorList>
    </citation>
    <scope>NUCLEOTIDE SEQUENCE [LARGE SCALE GENOMIC DNA]</scope>
    <source>
        <strain evidence="10">CRL 75-36-700-3 / race SCCL</strain>
    </source>
</reference>
<dbReference type="KEGG" id="pgr:PGTG_09752"/>
<evidence type="ECO:0000313" key="9">
    <source>
        <dbReference type="EMBL" id="EFP84039.2"/>
    </source>
</evidence>